<name>A0A067MYA1_BOTB1</name>
<protein>
    <submittedName>
        <fullName evidence="3">Uncharacterized protein</fullName>
    </submittedName>
</protein>
<proteinExistence type="predicted"/>
<dbReference type="EMBL" id="KL198017">
    <property type="protein sequence ID" value="KDQ20599.1"/>
    <property type="molecule type" value="Genomic_DNA"/>
</dbReference>
<evidence type="ECO:0000313" key="3">
    <source>
        <dbReference type="EMBL" id="KDQ20599.1"/>
    </source>
</evidence>
<dbReference type="Gene3D" id="3.40.50.720">
    <property type="entry name" value="NAD(P)-binding Rossmann-like Domain"/>
    <property type="match status" value="1"/>
</dbReference>
<dbReference type="STRING" id="930990.A0A067MYA1"/>
<dbReference type="OrthoDB" id="10262413at2759"/>
<dbReference type="AlphaFoldDB" id="A0A067MYA1"/>
<reference evidence="4" key="1">
    <citation type="journal article" date="2014" name="Proc. Natl. Acad. Sci. U.S.A.">
        <title>Extensive sampling of basidiomycete genomes demonstrates inadequacy of the white-rot/brown-rot paradigm for wood decay fungi.</title>
        <authorList>
            <person name="Riley R."/>
            <person name="Salamov A.A."/>
            <person name="Brown D.W."/>
            <person name="Nagy L.G."/>
            <person name="Floudas D."/>
            <person name="Held B.W."/>
            <person name="Levasseur A."/>
            <person name="Lombard V."/>
            <person name="Morin E."/>
            <person name="Otillar R."/>
            <person name="Lindquist E.A."/>
            <person name="Sun H."/>
            <person name="LaButti K.M."/>
            <person name="Schmutz J."/>
            <person name="Jabbour D."/>
            <person name="Luo H."/>
            <person name="Baker S.E."/>
            <person name="Pisabarro A.G."/>
            <person name="Walton J.D."/>
            <person name="Blanchette R.A."/>
            <person name="Henrissat B."/>
            <person name="Martin F."/>
            <person name="Cullen D."/>
            <person name="Hibbett D.S."/>
            <person name="Grigoriev I.V."/>
        </authorList>
    </citation>
    <scope>NUCLEOTIDE SEQUENCE [LARGE SCALE GENOMIC DNA]</scope>
    <source>
        <strain evidence="4">FD-172 SS1</strain>
    </source>
</reference>
<keyword evidence="4" id="KW-1185">Reference proteome</keyword>
<dbReference type="InterPro" id="IPR036291">
    <property type="entry name" value="NAD(P)-bd_dom_sf"/>
</dbReference>
<dbReference type="InterPro" id="IPR016040">
    <property type="entry name" value="NAD(P)-bd_dom"/>
</dbReference>
<sequence>MPAKLSAFVLGATGYIGGAALIAIKKAYPDFVYTALVRSEKDVAAVQAIGVSVIVGSTENHQLVADAVAHHDITLNAADADDLPLAKNIISALKKRAGAGGHARPIYIHTSGTGVVSTQPPTGKFQDSAKKIWNDNNTDDIASIGPDQPHRNVDLAVFDAGESGQIATYIVAPSTIYDIAHTNPVRKLSQQIPNLIRTALAKEQTIYMGEGTNLWNNVHIYDVAELYALVLGYALAQNQHPSPPTNKFSNFFFGSIGEHAWGDVARSVAKILHAHGQIKSPKAVSVEVSEELVGRIGSTATNSRSVSERGITQLGWKSTHRPLEEALEDDVVATLKIEGRA</sequence>
<evidence type="ECO:0000259" key="2">
    <source>
        <dbReference type="Pfam" id="PF13460"/>
    </source>
</evidence>
<accession>A0A067MYA1</accession>
<dbReference type="GO" id="GO:0005737">
    <property type="term" value="C:cytoplasm"/>
    <property type="evidence" value="ECO:0007669"/>
    <property type="project" value="TreeGrafter"/>
</dbReference>
<dbReference type="InParanoid" id="A0A067MYA1"/>
<feature type="domain" description="NAD(P)-binding" evidence="2">
    <location>
        <begin position="11"/>
        <end position="114"/>
    </location>
</feature>
<organism evidence="3 4">
    <name type="scientific">Botryobasidium botryosum (strain FD-172 SS1)</name>
    <dbReference type="NCBI Taxonomy" id="930990"/>
    <lineage>
        <taxon>Eukaryota</taxon>
        <taxon>Fungi</taxon>
        <taxon>Dikarya</taxon>
        <taxon>Basidiomycota</taxon>
        <taxon>Agaricomycotina</taxon>
        <taxon>Agaricomycetes</taxon>
        <taxon>Cantharellales</taxon>
        <taxon>Botryobasidiaceae</taxon>
        <taxon>Botryobasidium</taxon>
    </lineage>
</organism>
<dbReference type="Pfam" id="PF01370">
    <property type="entry name" value="Epimerase"/>
    <property type="match status" value="1"/>
</dbReference>
<dbReference type="HOGENOM" id="CLU_007383_12_1_1"/>
<dbReference type="Proteomes" id="UP000027195">
    <property type="component" value="Unassembled WGS sequence"/>
</dbReference>
<dbReference type="InterPro" id="IPR001509">
    <property type="entry name" value="Epimerase_deHydtase"/>
</dbReference>
<dbReference type="PANTHER" id="PTHR48079">
    <property type="entry name" value="PROTEIN YEEZ"/>
    <property type="match status" value="1"/>
</dbReference>
<dbReference type="FunCoup" id="A0A067MYA1">
    <property type="interactions" value="28"/>
</dbReference>
<evidence type="ECO:0000313" key="4">
    <source>
        <dbReference type="Proteomes" id="UP000027195"/>
    </source>
</evidence>
<dbReference type="GO" id="GO:0004029">
    <property type="term" value="F:aldehyde dehydrogenase (NAD+) activity"/>
    <property type="evidence" value="ECO:0007669"/>
    <property type="project" value="TreeGrafter"/>
</dbReference>
<dbReference type="InterPro" id="IPR051783">
    <property type="entry name" value="NAD(P)-dependent_oxidoreduct"/>
</dbReference>
<feature type="domain" description="NAD-dependent epimerase/dehydratase" evidence="1">
    <location>
        <begin position="156"/>
        <end position="232"/>
    </location>
</feature>
<dbReference type="SUPFAM" id="SSF51735">
    <property type="entry name" value="NAD(P)-binding Rossmann-fold domains"/>
    <property type="match status" value="1"/>
</dbReference>
<evidence type="ECO:0000259" key="1">
    <source>
        <dbReference type="Pfam" id="PF01370"/>
    </source>
</evidence>
<gene>
    <name evidence="3" type="ORF">BOTBODRAFT_26603</name>
</gene>
<dbReference type="Pfam" id="PF13460">
    <property type="entry name" value="NAD_binding_10"/>
    <property type="match status" value="1"/>
</dbReference>
<dbReference type="PANTHER" id="PTHR48079:SF6">
    <property type="entry name" value="NAD(P)-BINDING DOMAIN-CONTAINING PROTEIN-RELATED"/>
    <property type="match status" value="1"/>
</dbReference>